<keyword evidence="1" id="KW-0472">Membrane</keyword>
<dbReference type="InterPro" id="IPR044926">
    <property type="entry name" value="RGS_subdomain_2"/>
</dbReference>
<evidence type="ECO:0000313" key="3">
    <source>
        <dbReference type="Proteomes" id="UP000193920"/>
    </source>
</evidence>
<reference evidence="2 3" key="1">
    <citation type="submission" date="2016-08" db="EMBL/GenBank/DDBJ databases">
        <title>A Parts List for Fungal Cellulosomes Revealed by Comparative Genomics.</title>
        <authorList>
            <consortium name="DOE Joint Genome Institute"/>
            <person name="Haitjema C.H."/>
            <person name="Gilmore S.P."/>
            <person name="Henske J.K."/>
            <person name="Solomon K.V."/>
            <person name="De Groot R."/>
            <person name="Kuo A."/>
            <person name="Mondo S.J."/>
            <person name="Salamov A.A."/>
            <person name="Labutti K."/>
            <person name="Zhao Z."/>
            <person name="Chiniquy J."/>
            <person name="Barry K."/>
            <person name="Brewer H.M."/>
            <person name="Purvine S.O."/>
            <person name="Wright A.T."/>
            <person name="Boxma B."/>
            <person name="Van Alen T."/>
            <person name="Hackstein J.H."/>
            <person name="Baker S.E."/>
            <person name="Grigoriev I.V."/>
            <person name="O'Malley M.A."/>
        </authorList>
    </citation>
    <scope>NUCLEOTIDE SEQUENCE [LARGE SCALE GENOMIC DNA]</scope>
    <source>
        <strain evidence="2 3">G1</strain>
    </source>
</reference>
<evidence type="ECO:0008006" key="4">
    <source>
        <dbReference type="Google" id="ProtNLM"/>
    </source>
</evidence>
<sequence>MDFFLVVIFPVSYYILAKLGKSFPLIMSYKISIIVSFILLLLNAILVHIKSFKCSSLTKQVPYDIAFLLLNCVFLYTQLIKPLINIFTIKVKIFKLEINKKSLIKVLNSELLYDDFLDYCNKKCCGEYAVFHCDYMKFRRCYKLISSKSTNNNQYIYDSMDFTNSTISMSCVSVGTTTQITTNFEPENIECSINMINLENEERSRKKSSATLDHKNSIFKSNLIDTSSNNISSDPQEINPEIQKYYDNIYNIMNEMNLKYFEKEAPLELNIPDRIIRRVKKNISVFNENYRKMKSKQSYNNEGLNCGRIFDDVYRECIETLYHNTFSNYISYKREKINGAESKGSKEILDNGTENISIKRNYI</sequence>
<proteinExistence type="predicted"/>
<dbReference type="AlphaFoldDB" id="A0A1Y2FPJ7"/>
<organism evidence="2 3">
    <name type="scientific">Neocallimastix californiae</name>
    <dbReference type="NCBI Taxonomy" id="1754190"/>
    <lineage>
        <taxon>Eukaryota</taxon>
        <taxon>Fungi</taxon>
        <taxon>Fungi incertae sedis</taxon>
        <taxon>Chytridiomycota</taxon>
        <taxon>Chytridiomycota incertae sedis</taxon>
        <taxon>Neocallimastigomycetes</taxon>
        <taxon>Neocallimastigales</taxon>
        <taxon>Neocallimastigaceae</taxon>
        <taxon>Neocallimastix</taxon>
    </lineage>
</organism>
<feature type="transmembrane region" description="Helical" evidence="1">
    <location>
        <begin position="27"/>
        <end position="49"/>
    </location>
</feature>
<keyword evidence="1" id="KW-1133">Transmembrane helix</keyword>
<comment type="caution">
    <text evidence="2">The sequence shown here is derived from an EMBL/GenBank/DDBJ whole genome shotgun (WGS) entry which is preliminary data.</text>
</comment>
<dbReference type="SUPFAM" id="SSF48097">
    <property type="entry name" value="Regulator of G-protein signaling, RGS"/>
    <property type="match status" value="1"/>
</dbReference>
<gene>
    <name evidence="2" type="ORF">LY90DRAFT_634285</name>
</gene>
<dbReference type="Proteomes" id="UP000193920">
    <property type="component" value="Unassembled WGS sequence"/>
</dbReference>
<name>A0A1Y2FPJ7_9FUNG</name>
<keyword evidence="3" id="KW-1185">Reference proteome</keyword>
<keyword evidence="1" id="KW-0812">Transmembrane</keyword>
<feature type="transmembrane region" description="Helical" evidence="1">
    <location>
        <begin position="61"/>
        <end position="80"/>
    </location>
</feature>
<protein>
    <recommendedName>
        <fullName evidence="4">RGS domain-containing protein</fullName>
    </recommendedName>
</protein>
<evidence type="ECO:0000313" key="2">
    <source>
        <dbReference type="EMBL" id="ORY85920.1"/>
    </source>
</evidence>
<dbReference type="OrthoDB" id="10500740at2759"/>
<accession>A0A1Y2FPJ7</accession>
<dbReference type="InterPro" id="IPR036305">
    <property type="entry name" value="RGS_sf"/>
</dbReference>
<evidence type="ECO:0000256" key="1">
    <source>
        <dbReference type="SAM" id="Phobius"/>
    </source>
</evidence>
<dbReference type="Gene3D" id="1.10.167.10">
    <property type="entry name" value="Regulator of G-protein Signalling 4, domain 2"/>
    <property type="match status" value="1"/>
</dbReference>
<dbReference type="EMBL" id="MCOG01000003">
    <property type="protein sequence ID" value="ORY85920.1"/>
    <property type="molecule type" value="Genomic_DNA"/>
</dbReference>